<dbReference type="Proteomes" id="UP001175226">
    <property type="component" value="Unassembled WGS sequence"/>
</dbReference>
<organism evidence="1 2">
    <name type="scientific">Armillaria borealis</name>
    <dbReference type="NCBI Taxonomy" id="47425"/>
    <lineage>
        <taxon>Eukaryota</taxon>
        <taxon>Fungi</taxon>
        <taxon>Dikarya</taxon>
        <taxon>Basidiomycota</taxon>
        <taxon>Agaricomycotina</taxon>
        <taxon>Agaricomycetes</taxon>
        <taxon>Agaricomycetidae</taxon>
        <taxon>Agaricales</taxon>
        <taxon>Marasmiineae</taxon>
        <taxon>Physalacriaceae</taxon>
        <taxon>Armillaria</taxon>
    </lineage>
</organism>
<evidence type="ECO:0000313" key="1">
    <source>
        <dbReference type="EMBL" id="KAK0433207.1"/>
    </source>
</evidence>
<evidence type="ECO:0000313" key="2">
    <source>
        <dbReference type="Proteomes" id="UP001175226"/>
    </source>
</evidence>
<accession>A0AA39IZ68</accession>
<proteinExistence type="predicted"/>
<sequence length="309" mass="34216">MYASSGQLDCKKGSVRLKLQRTLKWCKTSTIVSSLLIILNFGGLREKGCCTSLFEEPAHRLEFESSWRYWPSCGPGFLCIETDSASVVIGIEDNEVEAPDLNVSGFSSQECGGPSEYWNASSSFTVVETGQRTTGDHVGIRAAFDVRSCFGSLQARVVRERGPHRMPHKQAERFQVTSAVSFSALRTKFSVDAEREYTSCLGALEAGMTRYRPITTSFKASHSFYPQRYIIDGLSSRIGNHRVGRSPPSPPCHDQARVSTPARVKSGFDPQSEVPTVVSFSRLTSRVLTLHLDMLPCAVNQSRSYARHT</sequence>
<reference evidence="1" key="1">
    <citation type="submission" date="2023-06" db="EMBL/GenBank/DDBJ databases">
        <authorList>
            <consortium name="Lawrence Berkeley National Laboratory"/>
            <person name="Ahrendt S."/>
            <person name="Sahu N."/>
            <person name="Indic B."/>
            <person name="Wong-Bajracharya J."/>
            <person name="Merenyi Z."/>
            <person name="Ke H.-M."/>
            <person name="Monk M."/>
            <person name="Kocsube S."/>
            <person name="Drula E."/>
            <person name="Lipzen A."/>
            <person name="Balint B."/>
            <person name="Henrissat B."/>
            <person name="Andreopoulos B."/>
            <person name="Martin F.M."/>
            <person name="Harder C.B."/>
            <person name="Rigling D."/>
            <person name="Ford K.L."/>
            <person name="Foster G.D."/>
            <person name="Pangilinan J."/>
            <person name="Papanicolaou A."/>
            <person name="Barry K."/>
            <person name="LaButti K."/>
            <person name="Viragh M."/>
            <person name="Koriabine M."/>
            <person name="Yan M."/>
            <person name="Riley R."/>
            <person name="Champramary S."/>
            <person name="Plett K.L."/>
            <person name="Tsai I.J."/>
            <person name="Slot J."/>
            <person name="Sipos G."/>
            <person name="Plett J."/>
            <person name="Nagy L.G."/>
            <person name="Grigoriev I.V."/>
        </authorList>
    </citation>
    <scope>NUCLEOTIDE SEQUENCE</scope>
    <source>
        <strain evidence="1">FPL87.14</strain>
    </source>
</reference>
<keyword evidence="2" id="KW-1185">Reference proteome</keyword>
<protein>
    <submittedName>
        <fullName evidence="1">Uncharacterized protein</fullName>
    </submittedName>
</protein>
<dbReference type="EMBL" id="JAUEPT010000084">
    <property type="protein sequence ID" value="KAK0433207.1"/>
    <property type="molecule type" value="Genomic_DNA"/>
</dbReference>
<gene>
    <name evidence="1" type="ORF">EV421DRAFT_1741795</name>
</gene>
<dbReference type="AlphaFoldDB" id="A0AA39IZ68"/>
<comment type="caution">
    <text evidence="1">The sequence shown here is derived from an EMBL/GenBank/DDBJ whole genome shotgun (WGS) entry which is preliminary data.</text>
</comment>
<name>A0AA39IZ68_9AGAR</name>